<keyword evidence="8" id="KW-0862">Zinc</keyword>
<evidence type="ECO:0000259" key="10">
    <source>
        <dbReference type="PROSITE" id="PS52035"/>
    </source>
</evidence>
<accession>A0A382KCT2</accession>
<keyword evidence="9" id="KW-0482">Metalloprotease</keyword>
<proteinExistence type="inferred from homology"/>
<dbReference type="GO" id="GO:0004181">
    <property type="term" value="F:metallocarboxypeptidase activity"/>
    <property type="evidence" value="ECO:0007669"/>
    <property type="project" value="InterPro"/>
</dbReference>
<dbReference type="SUPFAM" id="SSF53187">
    <property type="entry name" value="Zn-dependent exopeptidases"/>
    <property type="match status" value="1"/>
</dbReference>
<dbReference type="PROSITE" id="PS00133">
    <property type="entry name" value="CARBOXYPEPT_ZN_2"/>
    <property type="match status" value="1"/>
</dbReference>
<comment type="similarity">
    <text evidence="2">Belongs to the peptidase M14 family.</text>
</comment>
<organism evidence="11">
    <name type="scientific">marine metagenome</name>
    <dbReference type="NCBI Taxonomy" id="408172"/>
    <lineage>
        <taxon>unclassified sequences</taxon>
        <taxon>metagenomes</taxon>
        <taxon>ecological metagenomes</taxon>
    </lineage>
</organism>
<dbReference type="AlphaFoldDB" id="A0A382KCT2"/>
<evidence type="ECO:0000256" key="8">
    <source>
        <dbReference type="ARBA" id="ARBA00022833"/>
    </source>
</evidence>
<dbReference type="GO" id="GO:0008270">
    <property type="term" value="F:zinc ion binding"/>
    <property type="evidence" value="ECO:0007669"/>
    <property type="project" value="InterPro"/>
</dbReference>
<evidence type="ECO:0000256" key="3">
    <source>
        <dbReference type="ARBA" id="ARBA00022645"/>
    </source>
</evidence>
<dbReference type="CDD" id="cd03859">
    <property type="entry name" value="M14_CPT"/>
    <property type="match status" value="1"/>
</dbReference>
<protein>
    <recommendedName>
        <fullName evidence="10">Peptidase M14 domain-containing protein</fullName>
    </recommendedName>
</protein>
<dbReference type="PANTHER" id="PTHR11705:SF143">
    <property type="entry name" value="SLL0236 PROTEIN"/>
    <property type="match status" value="1"/>
</dbReference>
<evidence type="ECO:0000313" key="11">
    <source>
        <dbReference type="EMBL" id="SVC20551.1"/>
    </source>
</evidence>
<dbReference type="GO" id="GO:0005615">
    <property type="term" value="C:extracellular space"/>
    <property type="evidence" value="ECO:0007669"/>
    <property type="project" value="TreeGrafter"/>
</dbReference>
<dbReference type="EMBL" id="UINC01078979">
    <property type="protein sequence ID" value="SVC20551.1"/>
    <property type="molecule type" value="Genomic_DNA"/>
</dbReference>
<feature type="non-terminal residue" evidence="11">
    <location>
        <position position="424"/>
    </location>
</feature>
<dbReference type="Pfam" id="PF00246">
    <property type="entry name" value="Peptidase_M14"/>
    <property type="match status" value="1"/>
</dbReference>
<evidence type="ECO:0000256" key="6">
    <source>
        <dbReference type="ARBA" id="ARBA00022729"/>
    </source>
</evidence>
<name>A0A382KCT2_9ZZZZ</name>
<gene>
    <name evidence="11" type="ORF">METZ01_LOCUS273405</name>
</gene>
<dbReference type="InterPro" id="IPR057247">
    <property type="entry name" value="CARBOXYPEPT_ZN_2"/>
</dbReference>
<dbReference type="InterPro" id="IPR033810">
    <property type="entry name" value="Carboxypeptidase_T"/>
</dbReference>
<evidence type="ECO:0000256" key="9">
    <source>
        <dbReference type="ARBA" id="ARBA00023049"/>
    </source>
</evidence>
<dbReference type="SUPFAM" id="SSF49464">
    <property type="entry name" value="Carboxypeptidase regulatory domain-like"/>
    <property type="match status" value="1"/>
</dbReference>
<dbReference type="SMART" id="SM00631">
    <property type="entry name" value="Zn_pept"/>
    <property type="match status" value="1"/>
</dbReference>
<dbReference type="InterPro" id="IPR000834">
    <property type="entry name" value="Peptidase_M14"/>
</dbReference>
<dbReference type="PROSITE" id="PS52035">
    <property type="entry name" value="PEPTIDASE_M14"/>
    <property type="match status" value="1"/>
</dbReference>
<keyword evidence="3" id="KW-0121">Carboxypeptidase</keyword>
<dbReference type="InterPro" id="IPR008969">
    <property type="entry name" value="CarboxyPept-like_regulatory"/>
</dbReference>
<evidence type="ECO:0000256" key="4">
    <source>
        <dbReference type="ARBA" id="ARBA00022670"/>
    </source>
</evidence>
<dbReference type="GO" id="GO:0006508">
    <property type="term" value="P:proteolysis"/>
    <property type="evidence" value="ECO:0007669"/>
    <property type="project" value="UniProtKB-KW"/>
</dbReference>
<dbReference type="InterPro" id="IPR013784">
    <property type="entry name" value="Carb-bd-like_fold"/>
</dbReference>
<evidence type="ECO:0000256" key="7">
    <source>
        <dbReference type="ARBA" id="ARBA00022801"/>
    </source>
</evidence>
<keyword evidence="4" id="KW-0645">Protease</keyword>
<dbReference type="Gene3D" id="2.60.40.1120">
    <property type="entry name" value="Carboxypeptidase-like, regulatory domain"/>
    <property type="match status" value="2"/>
</dbReference>
<dbReference type="PANTHER" id="PTHR11705">
    <property type="entry name" value="PROTEASE FAMILY M14 CARBOXYPEPTIDASE A,B"/>
    <property type="match status" value="1"/>
</dbReference>
<evidence type="ECO:0000256" key="5">
    <source>
        <dbReference type="ARBA" id="ARBA00022723"/>
    </source>
</evidence>
<evidence type="ECO:0000256" key="1">
    <source>
        <dbReference type="ARBA" id="ARBA00001947"/>
    </source>
</evidence>
<feature type="non-terminal residue" evidence="11">
    <location>
        <position position="1"/>
    </location>
</feature>
<dbReference type="Pfam" id="PF13620">
    <property type="entry name" value="CarboxypepD_reg"/>
    <property type="match status" value="1"/>
</dbReference>
<dbReference type="PRINTS" id="PR00765">
    <property type="entry name" value="CRBOXYPTASEA"/>
</dbReference>
<comment type="cofactor">
    <cofactor evidence="1">
        <name>Zn(2+)</name>
        <dbReference type="ChEBI" id="CHEBI:29105"/>
    </cofactor>
</comment>
<feature type="domain" description="Peptidase M14" evidence="10">
    <location>
        <begin position="1"/>
        <end position="273"/>
    </location>
</feature>
<keyword evidence="7" id="KW-0378">Hydrolase</keyword>
<dbReference type="Gene3D" id="3.40.630.10">
    <property type="entry name" value="Zn peptidases"/>
    <property type="match status" value="1"/>
</dbReference>
<dbReference type="GO" id="GO:0030246">
    <property type="term" value="F:carbohydrate binding"/>
    <property type="evidence" value="ECO:0007669"/>
    <property type="project" value="InterPro"/>
</dbReference>
<evidence type="ECO:0000256" key="2">
    <source>
        <dbReference type="ARBA" id="ARBA00005988"/>
    </source>
</evidence>
<keyword evidence="6" id="KW-0732">Signal</keyword>
<dbReference type="FunFam" id="3.40.630.10:FF:000084">
    <property type="entry name" value="Carboxypeptidase B2"/>
    <property type="match status" value="1"/>
</dbReference>
<reference evidence="11" key="1">
    <citation type="submission" date="2018-05" db="EMBL/GenBank/DDBJ databases">
        <authorList>
            <person name="Lanie J.A."/>
            <person name="Ng W.-L."/>
            <person name="Kazmierczak K.M."/>
            <person name="Andrzejewski T.M."/>
            <person name="Davidsen T.M."/>
            <person name="Wayne K.J."/>
            <person name="Tettelin H."/>
            <person name="Glass J.I."/>
            <person name="Rusch D."/>
            <person name="Podicherti R."/>
            <person name="Tsui H.-C.T."/>
            <person name="Winkler M.E."/>
        </authorList>
    </citation>
    <scope>NUCLEOTIDE SEQUENCE</scope>
</reference>
<sequence length="424" mass="47414">NSYYNDYNHEIWAMKVSDNVEEEEDEPSVFYMAEHHAREPISLEVNMYVLNHIISNYGSDPTITDEVNNKQIWFMPLVNPNGHKIVTDEVDLWWRKNIRDNNENGSINFGGGDGVDPNRNYAWNWGGEGSSGNTNSETYRGPSAFSEPEIQAMRDMLGSHHFVTGITYHSYSELVLFPFGYANNIQAPDHDALEDLANEMAFTIPGQSGGYYDPMPSYELYPASGTTDDYAYGEHGVFSFTIELGTEFIPPASQIEGICENNLEAALILLTRVNKKALTGHITDAESGDPVVAEIYIDGIDNTGEFRKPYKSDLLFGRYYRLLQIGSYDVTFSALDYETQTINNVSISQLQQTVLNVELEPILMVPVTGQVTDGYTGVPLAQAHLTLSSDPDNLVYSDNSGYFSFPAVYEGTYIVHAEAENYST</sequence>
<dbReference type="SUPFAM" id="SSF49452">
    <property type="entry name" value="Starch-binding domain-like"/>
    <property type="match status" value="1"/>
</dbReference>
<keyword evidence="5" id="KW-0479">Metal-binding</keyword>